<feature type="transmembrane region" description="Helical" evidence="4">
    <location>
        <begin position="208"/>
        <end position="226"/>
    </location>
</feature>
<feature type="transmembrane region" description="Helical" evidence="4">
    <location>
        <begin position="75"/>
        <end position="94"/>
    </location>
</feature>
<dbReference type="InterPro" id="IPR016032">
    <property type="entry name" value="Sig_transdc_resp-reg_C-effctor"/>
</dbReference>
<dbReference type="PRINTS" id="PR00038">
    <property type="entry name" value="HTHLUXR"/>
</dbReference>
<dbReference type="SUPFAM" id="SSF46894">
    <property type="entry name" value="C-terminal effector domain of the bipartite response regulators"/>
    <property type="match status" value="1"/>
</dbReference>
<evidence type="ECO:0000259" key="5">
    <source>
        <dbReference type="PROSITE" id="PS50043"/>
    </source>
</evidence>
<keyword evidence="1" id="KW-0805">Transcription regulation</keyword>
<protein>
    <submittedName>
        <fullName evidence="6">LuxR family transcriptional regulator</fullName>
    </submittedName>
</protein>
<gene>
    <name evidence="6" type="ORF">AAA083_11645</name>
</gene>
<keyword evidence="4" id="KW-1133">Transmembrane helix</keyword>
<dbReference type="Proteomes" id="UP001487305">
    <property type="component" value="Unassembled WGS sequence"/>
</dbReference>
<sequence length="487" mass="53924">MRLDRSTALALLFLALGLTAAGVWSNVVGYSVNLLPADALDAPAHSFNRNAFLWGRMISCALIILFARRIPPIQATLIVAVSLTMSTATGAIVLSYHQTLLDMDLFASIGIFVSSCGYIFIVSIFYIYFAQKAKTEHAVACIAVSLVLETVLSVIVSLFLPPAAQACIVWLAPLAAALFYFLATRFPILYNPEIEPKAKAQGFEKNMLVAEVILFTVVMVLIRALSNTGIWGKSRTNYIGMMELSVGELVAIALAVFAMAYLVFILPRKRLTLFYRCIISLVVMVAGLQILALTSDLQFRYSFDTVTTAIELFSHLAKWMIVIECIRQTDIPPFRVASMSGPIYAIFSLAWINCFETLEFVTSTFVMVVVYGLFITVVVLLLLREKVAKDALAQGRRGDRLASASGEEISAFEDRWGLSARESQIFESLLLGKRRKAIEDEYGLSEGTVKTHITNIYRKLDVHSKKEMADLFERETDSAQNLVPPSN</sequence>
<dbReference type="SMART" id="SM00421">
    <property type="entry name" value="HTH_LUXR"/>
    <property type="match status" value="1"/>
</dbReference>
<keyword evidence="4" id="KW-0472">Membrane</keyword>
<dbReference type="InterPro" id="IPR036388">
    <property type="entry name" value="WH-like_DNA-bd_sf"/>
</dbReference>
<feature type="transmembrane region" description="Helical" evidence="4">
    <location>
        <begin position="246"/>
        <end position="266"/>
    </location>
</feature>
<keyword evidence="4" id="KW-0812">Transmembrane</keyword>
<comment type="caution">
    <text evidence="6">The sequence shown here is derived from an EMBL/GenBank/DDBJ whole genome shotgun (WGS) entry which is preliminary data.</text>
</comment>
<dbReference type="Pfam" id="PF00196">
    <property type="entry name" value="GerE"/>
    <property type="match status" value="1"/>
</dbReference>
<dbReference type="PANTHER" id="PTHR44688:SF16">
    <property type="entry name" value="DNA-BINDING TRANSCRIPTIONAL ACTIVATOR DEVR_DOSR"/>
    <property type="match status" value="1"/>
</dbReference>
<evidence type="ECO:0000256" key="3">
    <source>
        <dbReference type="ARBA" id="ARBA00023163"/>
    </source>
</evidence>
<feature type="transmembrane region" description="Helical" evidence="4">
    <location>
        <begin position="273"/>
        <end position="293"/>
    </location>
</feature>
<organism evidence="6 7">
    <name type="scientific">Raoultibacter massiliensis</name>
    <dbReference type="NCBI Taxonomy" id="1852371"/>
    <lineage>
        <taxon>Bacteria</taxon>
        <taxon>Bacillati</taxon>
        <taxon>Actinomycetota</taxon>
        <taxon>Coriobacteriia</taxon>
        <taxon>Eggerthellales</taxon>
        <taxon>Eggerthellaceae</taxon>
        <taxon>Raoultibacter</taxon>
    </lineage>
</organism>
<feature type="transmembrane region" description="Helical" evidence="4">
    <location>
        <begin position="106"/>
        <end position="129"/>
    </location>
</feature>
<dbReference type="RefSeq" id="WP_349227738.1">
    <property type="nucleotide sequence ID" value="NZ_JBBNOP010000010.1"/>
</dbReference>
<evidence type="ECO:0000256" key="4">
    <source>
        <dbReference type="SAM" id="Phobius"/>
    </source>
</evidence>
<evidence type="ECO:0000256" key="2">
    <source>
        <dbReference type="ARBA" id="ARBA00023125"/>
    </source>
</evidence>
<dbReference type="InterPro" id="IPR000792">
    <property type="entry name" value="Tscrpt_reg_LuxR_C"/>
</dbReference>
<reference evidence="6 7" key="1">
    <citation type="submission" date="2024-04" db="EMBL/GenBank/DDBJ databases">
        <title>Human intestinal bacterial collection.</title>
        <authorList>
            <person name="Pauvert C."/>
            <person name="Hitch T.C.A."/>
            <person name="Clavel T."/>
        </authorList>
    </citation>
    <scope>NUCLEOTIDE SEQUENCE [LARGE SCALE GENOMIC DNA]</scope>
    <source>
        <strain evidence="6 7">CLA-KB-H42</strain>
    </source>
</reference>
<proteinExistence type="predicted"/>
<feature type="domain" description="HTH luxR-type" evidence="5">
    <location>
        <begin position="411"/>
        <end position="476"/>
    </location>
</feature>
<dbReference type="EMBL" id="JBBNOP010000010">
    <property type="protein sequence ID" value="MEQ3363627.1"/>
    <property type="molecule type" value="Genomic_DNA"/>
</dbReference>
<keyword evidence="2" id="KW-0238">DNA-binding</keyword>
<feature type="transmembrane region" description="Helical" evidence="4">
    <location>
        <begin position="168"/>
        <end position="188"/>
    </location>
</feature>
<dbReference type="PROSITE" id="PS50043">
    <property type="entry name" value="HTH_LUXR_2"/>
    <property type="match status" value="1"/>
</dbReference>
<keyword evidence="3" id="KW-0804">Transcription</keyword>
<feature type="transmembrane region" description="Helical" evidence="4">
    <location>
        <begin position="364"/>
        <end position="383"/>
    </location>
</feature>
<feature type="transmembrane region" description="Helical" evidence="4">
    <location>
        <begin position="49"/>
        <end position="68"/>
    </location>
</feature>
<name>A0ABV1JG31_9ACTN</name>
<dbReference type="PANTHER" id="PTHR44688">
    <property type="entry name" value="DNA-BINDING TRANSCRIPTIONAL ACTIVATOR DEVR_DOSR"/>
    <property type="match status" value="1"/>
</dbReference>
<keyword evidence="7" id="KW-1185">Reference proteome</keyword>
<evidence type="ECO:0000313" key="6">
    <source>
        <dbReference type="EMBL" id="MEQ3363627.1"/>
    </source>
</evidence>
<accession>A0ABV1JG31</accession>
<dbReference type="Gene3D" id="1.10.10.10">
    <property type="entry name" value="Winged helix-like DNA-binding domain superfamily/Winged helix DNA-binding domain"/>
    <property type="match status" value="1"/>
</dbReference>
<evidence type="ECO:0000256" key="1">
    <source>
        <dbReference type="ARBA" id="ARBA00023015"/>
    </source>
</evidence>
<feature type="transmembrane region" description="Helical" evidence="4">
    <location>
        <begin position="141"/>
        <end position="162"/>
    </location>
</feature>
<evidence type="ECO:0000313" key="7">
    <source>
        <dbReference type="Proteomes" id="UP001487305"/>
    </source>
</evidence>
<dbReference type="CDD" id="cd06170">
    <property type="entry name" value="LuxR_C_like"/>
    <property type="match status" value="1"/>
</dbReference>